<reference evidence="2" key="1">
    <citation type="submission" date="2016-06" db="EMBL/GenBank/DDBJ databases">
        <title>Parallel loss of symbiosis genes in relatives of nitrogen-fixing non-legume Parasponia.</title>
        <authorList>
            <person name="Van Velzen R."/>
            <person name="Holmer R."/>
            <person name="Bu F."/>
            <person name="Rutten L."/>
            <person name="Van Zeijl A."/>
            <person name="Liu W."/>
            <person name="Santuari L."/>
            <person name="Cao Q."/>
            <person name="Sharma T."/>
            <person name="Shen D."/>
            <person name="Roswanjaya Y."/>
            <person name="Wardhani T."/>
            <person name="Kalhor M.S."/>
            <person name="Jansen J."/>
            <person name="Van den Hoogen J."/>
            <person name="Gungor B."/>
            <person name="Hartog M."/>
            <person name="Hontelez J."/>
            <person name="Verver J."/>
            <person name="Yang W.-C."/>
            <person name="Schijlen E."/>
            <person name="Repin R."/>
            <person name="Schilthuizen M."/>
            <person name="Schranz E."/>
            <person name="Heidstra R."/>
            <person name="Miyata K."/>
            <person name="Fedorova E."/>
            <person name="Kohlen W."/>
            <person name="Bisseling T."/>
            <person name="Smit S."/>
            <person name="Geurts R."/>
        </authorList>
    </citation>
    <scope>NUCLEOTIDE SEQUENCE [LARGE SCALE GENOMIC DNA]</scope>
    <source>
        <strain evidence="2">cv. WU1-14</strain>
    </source>
</reference>
<organism evidence="1 2">
    <name type="scientific">Parasponia andersonii</name>
    <name type="common">Sponia andersonii</name>
    <dbReference type="NCBI Taxonomy" id="3476"/>
    <lineage>
        <taxon>Eukaryota</taxon>
        <taxon>Viridiplantae</taxon>
        <taxon>Streptophyta</taxon>
        <taxon>Embryophyta</taxon>
        <taxon>Tracheophyta</taxon>
        <taxon>Spermatophyta</taxon>
        <taxon>Magnoliopsida</taxon>
        <taxon>eudicotyledons</taxon>
        <taxon>Gunneridae</taxon>
        <taxon>Pentapetalae</taxon>
        <taxon>rosids</taxon>
        <taxon>fabids</taxon>
        <taxon>Rosales</taxon>
        <taxon>Cannabaceae</taxon>
        <taxon>Parasponia</taxon>
    </lineage>
</organism>
<gene>
    <name evidence="1" type="ORF">PanWU01x14_197510</name>
</gene>
<proteinExistence type="predicted"/>
<dbReference type="AlphaFoldDB" id="A0A2P5BZ24"/>
<feature type="non-terminal residue" evidence="1">
    <location>
        <position position="1"/>
    </location>
</feature>
<dbReference type="EMBL" id="JXTB01000199">
    <property type="protein sequence ID" value="PON54021.1"/>
    <property type="molecule type" value="Genomic_DNA"/>
</dbReference>
<dbReference type="Proteomes" id="UP000237105">
    <property type="component" value="Unassembled WGS sequence"/>
</dbReference>
<sequence length="72" mass="8307">LNERSTASLFTPIQKVQTPLALGPNFMASISLYDHKDNRFMRQKQQGHRTRSLYITITNSKLMRTILTTDLP</sequence>
<keyword evidence="2" id="KW-1185">Reference proteome</keyword>
<evidence type="ECO:0000313" key="2">
    <source>
        <dbReference type="Proteomes" id="UP000237105"/>
    </source>
</evidence>
<name>A0A2P5BZ24_PARAD</name>
<evidence type="ECO:0000313" key="1">
    <source>
        <dbReference type="EMBL" id="PON54021.1"/>
    </source>
</evidence>
<comment type="caution">
    <text evidence="1">The sequence shown here is derived from an EMBL/GenBank/DDBJ whole genome shotgun (WGS) entry which is preliminary data.</text>
</comment>
<protein>
    <submittedName>
        <fullName evidence="1">Uncharacterized protein</fullName>
    </submittedName>
</protein>
<accession>A0A2P5BZ24</accession>